<feature type="signal peptide" evidence="1">
    <location>
        <begin position="1"/>
        <end position="25"/>
    </location>
</feature>
<keyword evidence="4" id="KW-1185">Reference proteome</keyword>
<comment type="caution">
    <text evidence="3">The sequence shown here is derived from an EMBL/GenBank/DDBJ whole genome shotgun (WGS) entry which is preliminary data.</text>
</comment>
<accession>A0ABP8HPT4</accession>
<reference evidence="4" key="1">
    <citation type="journal article" date="2019" name="Int. J. Syst. Evol. Microbiol.">
        <title>The Global Catalogue of Microorganisms (GCM) 10K type strain sequencing project: providing services to taxonomists for standard genome sequencing and annotation.</title>
        <authorList>
            <consortium name="The Broad Institute Genomics Platform"/>
            <consortium name="The Broad Institute Genome Sequencing Center for Infectious Disease"/>
            <person name="Wu L."/>
            <person name="Ma J."/>
        </authorList>
    </citation>
    <scope>NUCLEOTIDE SEQUENCE [LARGE SCALE GENOMIC DNA]</scope>
    <source>
        <strain evidence="4">JCM 17727</strain>
    </source>
</reference>
<dbReference type="EMBL" id="BAABFU010000001">
    <property type="protein sequence ID" value="GAA4342405.1"/>
    <property type="molecule type" value="Genomic_DNA"/>
</dbReference>
<dbReference type="InterPro" id="IPR024079">
    <property type="entry name" value="MetalloPept_cat_dom_sf"/>
</dbReference>
<keyword evidence="1" id="KW-0732">Signal</keyword>
<evidence type="ECO:0000313" key="4">
    <source>
        <dbReference type="Proteomes" id="UP001501294"/>
    </source>
</evidence>
<name>A0ABP8HPT4_9GAMM</name>
<evidence type="ECO:0000259" key="2">
    <source>
        <dbReference type="Pfam" id="PF14521"/>
    </source>
</evidence>
<organism evidence="3 4">
    <name type="scientific">Kangiella taiwanensis</name>
    <dbReference type="NCBI Taxonomy" id="1079179"/>
    <lineage>
        <taxon>Bacteria</taxon>
        <taxon>Pseudomonadati</taxon>
        <taxon>Pseudomonadota</taxon>
        <taxon>Gammaproteobacteria</taxon>
        <taxon>Kangiellales</taxon>
        <taxon>Kangiellaceae</taxon>
        <taxon>Kangiella</taxon>
    </lineage>
</organism>
<protein>
    <recommendedName>
        <fullName evidence="2">Lysine-specific metallo-endopeptidase domain-containing protein</fullName>
    </recommendedName>
</protein>
<gene>
    <name evidence="3" type="ORF">GCM10023150_00130</name>
</gene>
<evidence type="ECO:0000256" key="1">
    <source>
        <dbReference type="SAM" id="SignalP"/>
    </source>
</evidence>
<evidence type="ECO:0000313" key="3">
    <source>
        <dbReference type="EMBL" id="GAA4342405.1"/>
    </source>
</evidence>
<feature type="domain" description="Lysine-specific metallo-endopeptidase" evidence="2">
    <location>
        <begin position="231"/>
        <end position="330"/>
    </location>
</feature>
<dbReference type="InterPro" id="IPR029463">
    <property type="entry name" value="Lys_MEP"/>
</dbReference>
<feature type="chain" id="PRO_5046026997" description="Lysine-specific metallo-endopeptidase domain-containing protein" evidence="1">
    <location>
        <begin position="26"/>
        <end position="352"/>
    </location>
</feature>
<proteinExistence type="predicted"/>
<dbReference type="SUPFAM" id="SSF55486">
    <property type="entry name" value="Metalloproteases ('zincins'), catalytic domain"/>
    <property type="match status" value="1"/>
</dbReference>
<sequence>MSIYKLSGIFLSLLFISLLPNQSKARSAHVNSCSGTDTGYRTARKACKSGDFPGQTIVTCNRKGKQKDRRICNADGNKVGVYENSCSGSATGFKNLKKACKSGDFFGDLLVKCRNGEEKKRMQCAEAESDDNKVVIFKGQCGSPQTIAGRNLRKACKNNPGETLAKCRKKGNIWKERKTMFCTGKKDRFKVKKCSVNERNTILADYDVAEQRVDIVLAQVENLLRTNTTMDAKLRKKMEVVRRKLEKIQTAMDRPRTYVCKANKNMCANANAHTMFTGRKVKMCDQYFSKTNQLERASILVHEISHHKTQTTDRGTEHGGCTAPNLSSAGNNFHRQAEYYEHIIECGLYLPN</sequence>
<dbReference type="Proteomes" id="UP001501294">
    <property type="component" value="Unassembled WGS sequence"/>
</dbReference>
<dbReference type="Gene3D" id="3.40.390.10">
    <property type="entry name" value="Collagenase (Catalytic Domain)"/>
    <property type="match status" value="1"/>
</dbReference>
<dbReference type="RefSeq" id="WP_223577639.1">
    <property type="nucleotide sequence ID" value="NZ_BAABFU010000001.1"/>
</dbReference>
<dbReference type="Pfam" id="PF14521">
    <property type="entry name" value="Aspzincin_M35"/>
    <property type="match status" value="1"/>
</dbReference>